<accession>A0A1F7W629</accession>
<comment type="caution">
    <text evidence="4">The sequence shown here is derived from an EMBL/GenBank/DDBJ whole genome shotgun (WGS) entry which is preliminary data.</text>
</comment>
<dbReference type="Pfam" id="PF00011">
    <property type="entry name" value="HSP20"/>
    <property type="match status" value="1"/>
</dbReference>
<sequence length="130" mass="14426">MATDAEFFSQLAEQNWFSDTEGQLSVDVIETADEMIIRSAIAGVSSENLDISVTTDTVTIRGTRSHDCEDTGSKTVHVRECYWGAFSRSIVLPCHIRPEESDATLKNGILTITLKKVEMRSKVSVIELDE</sequence>
<dbReference type="SUPFAM" id="SSF49764">
    <property type="entry name" value="HSP20-like chaperones"/>
    <property type="match status" value="1"/>
</dbReference>
<dbReference type="PANTHER" id="PTHR11527">
    <property type="entry name" value="HEAT-SHOCK PROTEIN 20 FAMILY MEMBER"/>
    <property type="match status" value="1"/>
</dbReference>
<dbReference type="CDD" id="cd06464">
    <property type="entry name" value="ACD_sHsps-like"/>
    <property type="match status" value="1"/>
</dbReference>
<reference evidence="4 5" key="1">
    <citation type="journal article" date="2016" name="Nat. Commun.">
        <title>Thousands of microbial genomes shed light on interconnected biogeochemical processes in an aquifer system.</title>
        <authorList>
            <person name="Anantharaman K."/>
            <person name="Brown C.T."/>
            <person name="Hug L.A."/>
            <person name="Sharon I."/>
            <person name="Castelle C.J."/>
            <person name="Probst A.J."/>
            <person name="Thomas B.C."/>
            <person name="Singh A."/>
            <person name="Wilkins M.J."/>
            <person name="Karaoz U."/>
            <person name="Brodie E.L."/>
            <person name="Williams K.H."/>
            <person name="Hubbard S.S."/>
            <person name="Banfield J.F."/>
        </authorList>
    </citation>
    <scope>NUCLEOTIDE SEQUENCE [LARGE SCALE GENOMIC DNA]</scope>
</reference>
<dbReference type="Gene3D" id="2.60.40.790">
    <property type="match status" value="1"/>
</dbReference>
<feature type="domain" description="SHSP" evidence="3">
    <location>
        <begin position="17"/>
        <end position="130"/>
    </location>
</feature>
<comment type="similarity">
    <text evidence="1 2">Belongs to the small heat shock protein (HSP20) family.</text>
</comment>
<evidence type="ECO:0000313" key="5">
    <source>
        <dbReference type="Proteomes" id="UP000176501"/>
    </source>
</evidence>
<name>A0A1F7W629_9BACT</name>
<proteinExistence type="inferred from homology"/>
<dbReference type="InterPro" id="IPR008978">
    <property type="entry name" value="HSP20-like_chaperone"/>
</dbReference>
<protein>
    <recommendedName>
        <fullName evidence="3">SHSP domain-containing protein</fullName>
    </recommendedName>
</protein>
<dbReference type="InterPro" id="IPR002068">
    <property type="entry name" value="A-crystallin/Hsp20_dom"/>
</dbReference>
<evidence type="ECO:0000256" key="2">
    <source>
        <dbReference type="RuleBase" id="RU003616"/>
    </source>
</evidence>
<dbReference type="InterPro" id="IPR031107">
    <property type="entry name" value="Small_HSP"/>
</dbReference>
<dbReference type="Proteomes" id="UP000176501">
    <property type="component" value="Unassembled WGS sequence"/>
</dbReference>
<dbReference type="EMBL" id="MGFE01000021">
    <property type="protein sequence ID" value="OGL98273.1"/>
    <property type="molecule type" value="Genomic_DNA"/>
</dbReference>
<evidence type="ECO:0000256" key="1">
    <source>
        <dbReference type="PROSITE-ProRule" id="PRU00285"/>
    </source>
</evidence>
<dbReference type="AlphaFoldDB" id="A0A1F7W629"/>
<evidence type="ECO:0000313" key="4">
    <source>
        <dbReference type="EMBL" id="OGL98273.1"/>
    </source>
</evidence>
<dbReference type="PROSITE" id="PS01031">
    <property type="entry name" value="SHSP"/>
    <property type="match status" value="1"/>
</dbReference>
<evidence type="ECO:0000259" key="3">
    <source>
        <dbReference type="PROSITE" id="PS01031"/>
    </source>
</evidence>
<organism evidence="4 5">
    <name type="scientific">Candidatus Uhrbacteria bacterium RIFOXYB2_FULL_57_15</name>
    <dbReference type="NCBI Taxonomy" id="1802422"/>
    <lineage>
        <taxon>Bacteria</taxon>
        <taxon>Candidatus Uhriibacteriota</taxon>
    </lineage>
</organism>
<gene>
    <name evidence="4" type="ORF">A2304_00280</name>
</gene>